<protein>
    <submittedName>
        <fullName evidence="2">Uncharacterized protein</fullName>
    </submittedName>
</protein>
<dbReference type="EMBL" id="LGRX02028776">
    <property type="protein sequence ID" value="KAK3247648.1"/>
    <property type="molecule type" value="Genomic_DNA"/>
</dbReference>
<dbReference type="AlphaFoldDB" id="A0AAE0C3F0"/>
<feature type="compositionally biased region" description="Basic and acidic residues" evidence="1">
    <location>
        <begin position="90"/>
        <end position="104"/>
    </location>
</feature>
<dbReference type="Proteomes" id="UP001190700">
    <property type="component" value="Unassembled WGS sequence"/>
</dbReference>
<evidence type="ECO:0000313" key="2">
    <source>
        <dbReference type="EMBL" id="KAK3247648.1"/>
    </source>
</evidence>
<feature type="region of interest" description="Disordered" evidence="1">
    <location>
        <begin position="90"/>
        <end position="142"/>
    </location>
</feature>
<feature type="compositionally biased region" description="Basic and acidic residues" evidence="1">
    <location>
        <begin position="111"/>
        <end position="127"/>
    </location>
</feature>
<reference evidence="2 3" key="1">
    <citation type="journal article" date="2015" name="Genome Biol. Evol.">
        <title>Comparative Genomics of a Bacterivorous Green Alga Reveals Evolutionary Causalities and Consequences of Phago-Mixotrophic Mode of Nutrition.</title>
        <authorList>
            <person name="Burns J.A."/>
            <person name="Paasch A."/>
            <person name="Narechania A."/>
            <person name="Kim E."/>
        </authorList>
    </citation>
    <scope>NUCLEOTIDE SEQUENCE [LARGE SCALE GENOMIC DNA]</scope>
    <source>
        <strain evidence="2 3">PLY_AMNH</strain>
    </source>
</reference>
<feature type="compositionally biased region" description="Acidic residues" evidence="1">
    <location>
        <begin position="222"/>
        <end position="231"/>
    </location>
</feature>
<sequence length="244" mass="28237">MRFPKLADTVRLMLMVANVVEQEALREKHPDIHEDEWCIKWLKTRGSVEVPEEEAKRVRRMAARHRWDEDKLKNDAEAWALTLQQELTRRKSGDKRKDFKKKEPSTPAGEDANKKPPREANNAERAKSSYNKVPPDFHKKRLNSRYENEMNNAKMREYNLKHMFTKHKMSITTEEWLKLPEAKQQRAAASAEVQDRLAAELSSMQTAGQAGGGKDAEAQALSDDEGDEAEYDSNFNEREGIRSR</sequence>
<evidence type="ECO:0000256" key="1">
    <source>
        <dbReference type="SAM" id="MobiDB-lite"/>
    </source>
</evidence>
<feature type="region of interest" description="Disordered" evidence="1">
    <location>
        <begin position="181"/>
        <end position="244"/>
    </location>
</feature>
<accession>A0AAE0C3F0</accession>
<keyword evidence="3" id="KW-1185">Reference proteome</keyword>
<proteinExistence type="predicted"/>
<comment type="caution">
    <text evidence="2">The sequence shown here is derived from an EMBL/GenBank/DDBJ whole genome shotgun (WGS) entry which is preliminary data.</text>
</comment>
<evidence type="ECO:0000313" key="3">
    <source>
        <dbReference type="Proteomes" id="UP001190700"/>
    </source>
</evidence>
<organism evidence="2 3">
    <name type="scientific">Cymbomonas tetramitiformis</name>
    <dbReference type="NCBI Taxonomy" id="36881"/>
    <lineage>
        <taxon>Eukaryota</taxon>
        <taxon>Viridiplantae</taxon>
        <taxon>Chlorophyta</taxon>
        <taxon>Pyramimonadophyceae</taxon>
        <taxon>Pyramimonadales</taxon>
        <taxon>Pyramimonadaceae</taxon>
        <taxon>Cymbomonas</taxon>
    </lineage>
</organism>
<name>A0AAE0C3F0_9CHLO</name>
<feature type="compositionally biased region" description="Basic and acidic residues" evidence="1">
    <location>
        <begin position="235"/>
        <end position="244"/>
    </location>
</feature>
<gene>
    <name evidence="2" type="ORF">CYMTET_42857</name>
</gene>